<evidence type="ECO:0000256" key="2">
    <source>
        <dbReference type="PROSITE-ProRule" id="PRU00708"/>
    </source>
</evidence>
<dbReference type="Gene3D" id="1.25.40.10">
    <property type="entry name" value="Tetratricopeptide repeat domain"/>
    <property type="match status" value="1"/>
</dbReference>
<sequence>MEFCNFRGNLVLEGQILLGNYMSMMDLGVVGYVDTAGFLIRGYCKDGNFEEGYNLLMEFLQSGCALDVIVLTKLMPRYCKIK</sequence>
<comment type="caution">
    <text evidence="3">The sequence shown here is derived from an EMBL/GenBank/DDBJ whole genome shotgun (WGS) entry which is preliminary data.</text>
</comment>
<keyword evidence="4" id="KW-1185">Reference proteome</keyword>
<name>A0A7J7LZ89_9MAGN</name>
<evidence type="ECO:0008006" key="5">
    <source>
        <dbReference type="Google" id="ProtNLM"/>
    </source>
</evidence>
<dbReference type="OrthoDB" id="185373at2759"/>
<evidence type="ECO:0000313" key="4">
    <source>
        <dbReference type="Proteomes" id="UP000541444"/>
    </source>
</evidence>
<dbReference type="PROSITE" id="PS51375">
    <property type="entry name" value="PPR"/>
    <property type="match status" value="1"/>
</dbReference>
<reference evidence="3 4" key="1">
    <citation type="journal article" date="2020" name="IScience">
        <title>Genome Sequencing of the Endangered Kingdonia uniflora (Circaeasteraceae, Ranunculales) Reveals Potential Mechanisms of Evolutionary Specialization.</title>
        <authorList>
            <person name="Sun Y."/>
            <person name="Deng T."/>
            <person name="Zhang A."/>
            <person name="Moore M.J."/>
            <person name="Landis J.B."/>
            <person name="Lin N."/>
            <person name="Zhang H."/>
            <person name="Zhang X."/>
            <person name="Huang J."/>
            <person name="Zhang X."/>
            <person name="Sun H."/>
            <person name="Wang H."/>
        </authorList>
    </citation>
    <scope>NUCLEOTIDE SEQUENCE [LARGE SCALE GENOMIC DNA]</scope>
    <source>
        <strain evidence="3">TB1705</strain>
        <tissue evidence="3">Leaf</tissue>
    </source>
</reference>
<keyword evidence="1" id="KW-0677">Repeat</keyword>
<feature type="non-terminal residue" evidence="3">
    <location>
        <position position="82"/>
    </location>
</feature>
<evidence type="ECO:0000313" key="3">
    <source>
        <dbReference type="EMBL" id="KAF6147838.1"/>
    </source>
</evidence>
<organism evidence="3 4">
    <name type="scientific">Kingdonia uniflora</name>
    <dbReference type="NCBI Taxonomy" id="39325"/>
    <lineage>
        <taxon>Eukaryota</taxon>
        <taxon>Viridiplantae</taxon>
        <taxon>Streptophyta</taxon>
        <taxon>Embryophyta</taxon>
        <taxon>Tracheophyta</taxon>
        <taxon>Spermatophyta</taxon>
        <taxon>Magnoliopsida</taxon>
        <taxon>Ranunculales</taxon>
        <taxon>Circaeasteraceae</taxon>
        <taxon>Kingdonia</taxon>
    </lineage>
</organism>
<gene>
    <name evidence="3" type="ORF">GIB67_014418</name>
</gene>
<accession>A0A7J7LZ89</accession>
<dbReference type="AlphaFoldDB" id="A0A7J7LZ89"/>
<dbReference type="NCBIfam" id="TIGR00756">
    <property type="entry name" value="PPR"/>
    <property type="match status" value="1"/>
</dbReference>
<feature type="repeat" description="PPR" evidence="2">
    <location>
        <begin position="32"/>
        <end position="66"/>
    </location>
</feature>
<proteinExistence type="predicted"/>
<dbReference type="Proteomes" id="UP000541444">
    <property type="component" value="Unassembled WGS sequence"/>
</dbReference>
<protein>
    <recommendedName>
        <fullName evidence="5">Pentatricopeptide repeat-containing protein</fullName>
    </recommendedName>
</protein>
<dbReference type="EMBL" id="JACGCM010001872">
    <property type="protein sequence ID" value="KAF6147838.1"/>
    <property type="molecule type" value="Genomic_DNA"/>
</dbReference>
<dbReference type="InterPro" id="IPR002885">
    <property type="entry name" value="PPR_rpt"/>
</dbReference>
<dbReference type="InterPro" id="IPR011990">
    <property type="entry name" value="TPR-like_helical_dom_sf"/>
</dbReference>
<evidence type="ECO:0000256" key="1">
    <source>
        <dbReference type="ARBA" id="ARBA00022737"/>
    </source>
</evidence>